<gene>
    <name evidence="2" type="ORF">LI90_3550</name>
</gene>
<dbReference type="InterPro" id="IPR029063">
    <property type="entry name" value="SAM-dependent_MTases_sf"/>
</dbReference>
<dbReference type="CDD" id="cd02440">
    <property type="entry name" value="AdoMet_MTases"/>
    <property type="match status" value="1"/>
</dbReference>
<dbReference type="RefSeq" id="WP_066889551.1">
    <property type="nucleotide sequence ID" value="NZ_LAXD01000001.1"/>
</dbReference>
<accession>A0A132MXG1</accession>
<dbReference type="GO" id="GO:0008757">
    <property type="term" value="F:S-adenosylmethionine-dependent methyltransferase activity"/>
    <property type="evidence" value="ECO:0007669"/>
    <property type="project" value="InterPro"/>
</dbReference>
<dbReference type="EMBL" id="LAXD01000001">
    <property type="protein sequence ID" value="KWX02507.1"/>
    <property type="molecule type" value="Genomic_DNA"/>
</dbReference>
<protein>
    <submittedName>
        <fullName evidence="2">Methylase involved in ubiquinone/menaquinone biosynthesis</fullName>
    </submittedName>
</protein>
<dbReference type="SUPFAM" id="SSF53335">
    <property type="entry name" value="S-adenosyl-L-methionine-dependent methyltransferases"/>
    <property type="match status" value="1"/>
</dbReference>
<dbReference type="OrthoDB" id="65624at2"/>
<reference evidence="3" key="1">
    <citation type="submission" date="2015-04" db="EMBL/GenBank/DDBJ databases">
        <title>Physiological reanalysis, assessment of diazotrophy, and genome sequences of multiple isolates of Streptomyces thermoautotrophicus.</title>
        <authorList>
            <person name="MacKellar D.C."/>
            <person name="Lieber L."/>
            <person name="Norman J."/>
            <person name="Bolger A."/>
            <person name="Tobin C."/>
            <person name="Murray J.W."/>
            <person name="Chang R."/>
            <person name="Ford T."/>
            <person name="Nguyen P.Q."/>
            <person name="Woodward J."/>
            <person name="Permingeat H."/>
            <person name="Joshi N.S."/>
            <person name="Silver P.A."/>
            <person name="Usadel B."/>
            <person name="Rutherford A.W."/>
            <person name="Friesen M."/>
            <person name="Prell J."/>
        </authorList>
    </citation>
    <scope>NUCLEOTIDE SEQUENCE [LARGE SCALE GENOMIC DNA]</scope>
    <source>
        <strain evidence="3">H1</strain>
    </source>
</reference>
<keyword evidence="2" id="KW-0808">Transferase</keyword>
<sequence length="219" mass="24512">MTERVGEREHRYFAKYYDRITQVAERRWLGAVRDRLVGELGGQVLEIGAGTGANLAHYRGAARVVAAEPDRAMRHYLRQRLDQAHVPVEVSAASGEDLPFPDASFDAVVSTLALCSVSDLDRTLAEVRRVLKPTGRFVFCEHVRAPGVRGRIQDLLTPLWRRLGAGCHPNRRIRAAIERAGLVIRDIETFCPRPNFPVTVPMIQGVAVPADRRHAHPDR</sequence>
<dbReference type="STRING" id="1469144.LI90_3550"/>
<dbReference type="Gene3D" id="3.40.50.150">
    <property type="entry name" value="Vaccinia Virus protein VP39"/>
    <property type="match status" value="1"/>
</dbReference>
<keyword evidence="2" id="KW-0489">Methyltransferase</keyword>
<evidence type="ECO:0000259" key="1">
    <source>
        <dbReference type="Pfam" id="PF08241"/>
    </source>
</evidence>
<dbReference type="InterPro" id="IPR052356">
    <property type="entry name" value="Thiol_S-MT"/>
</dbReference>
<dbReference type="PATRIC" id="fig|1469144.10.peg.3809"/>
<dbReference type="AlphaFoldDB" id="A0A132MXG1"/>
<keyword evidence="2" id="KW-0830">Ubiquinone</keyword>
<evidence type="ECO:0000313" key="3">
    <source>
        <dbReference type="Proteomes" id="UP000070188"/>
    </source>
</evidence>
<dbReference type="Proteomes" id="UP000070188">
    <property type="component" value="Unassembled WGS sequence"/>
</dbReference>
<name>A0A132MXG1_9ACTN</name>
<organism evidence="2 3">
    <name type="scientific">Carbonactinospora thermoautotrophica</name>
    <dbReference type="NCBI Taxonomy" id="1469144"/>
    <lineage>
        <taxon>Bacteria</taxon>
        <taxon>Bacillati</taxon>
        <taxon>Actinomycetota</taxon>
        <taxon>Actinomycetes</taxon>
        <taxon>Kitasatosporales</taxon>
        <taxon>Carbonactinosporaceae</taxon>
        <taxon>Carbonactinospora</taxon>
    </lineage>
</organism>
<comment type="caution">
    <text evidence="2">The sequence shown here is derived from an EMBL/GenBank/DDBJ whole genome shotgun (WGS) entry which is preliminary data.</text>
</comment>
<dbReference type="PANTHER" id="PTHR45036:SF1">
    <property type="entry name" value="METHYLTRANSFERASE LIKE 7A"/>
    <property type="match status" value="1"/>
</dbReference>
<evidence type="ECO:0000313" key="2">
    <source>
        <dbReference type="EMBL" id="KWX02507.1"/>
    </source>
</evidence>
<dbReference type="InterPro" id="IPR013216">
    <property type="entry name" value="Methyltransf_11"/>
</dbReference>
<dbReference type="Pfam" id="PF08241">
    <property type="entry name" value="Methyltransf_11"/>
    <property type="match status" value="1"/>
</dbReference>
<keyword evidence="3" id="KW-1185">Reference proteome</keyword>
<feature type="domain" description="Methyltransferase type 11" evidence="1">
    <location>
        <begin position="45"/>
        <end position="139"/>
    </location>
</feature>
<dbReference type="GO" id="GO:0032259">
    <property type="term" value="P:methylation"/>
    <property type="evidence" value="ECO:0007669"/>
    <property type="project" value="UniProtKB-KW"/>
</dbReference>
<proteinExistence type="predicted"/>
<dbReference type="PANTHER" id="PTHR45036">
    <property type="entry name" value="METHYLTRANSFERASE LIKE 7B"/>
    <property type="match status" value="1"/>
</dbReference>